<dbReference type="Proteomes" id="UP001499990">
    <property type="component" value="Unassembled WGS sequence"/>
</dbReference>
<organism evidence="1 2">
    <name type="scientific">Streptomyces sannanensis</name>
    <dbReference type="NCBI Taxonomy" id="285536"/>
    <lineage>
        <taxon>Bacteria</taxon>
        <taxon>Bacillati</taxon>
        <taxon>Actinomycetota</taxon>
        <taxon>Actinomycetes</taxon>
        <taxon>Kitasatosporales</taxon>
        <taxon>Streptomycetaceae</taxon>
        <taxon>Streptomyces</taxon>
    </lineage>
</organism>
<comment type="caution">
    <text evidence="1">The sequence shown here is derived from an EMBL/GenBank/DDBJ whole genome shotgun (WGS) entry which is preliminary data.</text>
</comment>
<protein>
    <submittedName>
        <fullName evidence="1">Uncharacterized protein</fullName>
    </submittedName>
</protein>
<proteinExistence type="predicted"/>
<dbReference type="EMBL" id="BAAAYL010000001">
    <property type="protein sequence ID" value="GAA3378334.1"/>
    <property type="molecule type" value="Genomic_DNA"/>
</dbReference>
<accession>A0ABP6SJA8</accession>
<name>A0ABP6SJA8_9ACTN</name>
<reference evidence="2" key="1">
    <citation type="journal article" date="2019" name="Int. J. Syst. Evol. Microbiol.">
        <title>The Global Catalogue of Microorganisms (GCM) 10K type strain sequencing project: providing services to taxonomists for standard genome sequencing and annotation.</title>
        <authorList>
            <consortium name="The Broad Institute Genomics Platform"/>
            <consortium name="The Broad Institute Genome Sequencing Center for Infectious Disease"/>
            <person name="Wu L."/>
            <person name="Ma J."/>
        </authorList>
    </citation>
    <scope>NUCLEOTIDE SEQUENCE [LARGE SCALE GENOMIC DNA]</scope>
    <source>
        <strain evidence="2">JCM 9651</strain>
    </source>
</reference>
<sequence length="62" mass="6384">MVRITVGSSIAEAAYGLLRDAPRELLAEGTCGRLAGGYEYGQLNALMSGCGQQASRSSSTTS</sequence>
<gene>
    <name evidence="1" type="ORF">GCM10020367_57420</name>
</gene>
<dbReference type="Gene3D" id="6.10.250.2750">
    <property type="match status" value="1"/>
</dbReference>
<evidence type="ECO:0000313" key="1">
    <source>
        <dbReference type="EMBL" id="GAA3378334.1"/>
    </source>
</evidence>
<keyword evidence="2" id="KW-1185">Reference proteome</keyword>
<evidence type="ECO:0000313" key="2">
    <source>
        <dbReference type="Proteomes" id="UP001499990"/>
    </source>
</evidence>